<evidence type="ECO:0000313" key="2">
    <source>
        <dbReference type="EMBL" id="MBB6431135.1"/>
    </source>
</evidence>
<sequence length="79" mass="9348">MRRAWELWTWCWDDVAEGMELEAAAPLFALYDVMGRAGVEFDPRFAEAFEHWRESEQSRHDDGHDHDLGRSVDDLPWVK</sequence>
<reference evidence="2 3" key="1">
    <citation type="submission" date="2020-08" db="EMBL/GenBank/DDBJ databases">
        <title>Genomic Encyclopedia of Type Strains, Phase IV (KMG-IV): sequencing the most valuable type-strain genomes for metagenomic binning, comparative biology and taxonomic classification.</title>
        <authorList>
            <person name="Goeker M."/>
        </authorList>
    </citation>
    <scope>NUCLEOTIDE SEQUENCE [LARGE SCALE GENOMIC DNA]</scope>
    <source>
        <strain evidence="2 3">DSM 103725</strain>
    </source>
</reference>
<dbReference type="Proteomes" id="UP000541810">
    <property type="component" value="Unassembled WGS sequence"/>
</dbReference>
<comment type="caution">
    <text evidence="2">The sequence shown here is derived from an EMBL/GenBank/DDBJ whole genome shotgun (WGS) entry which is preliminary data.</text>
</comment>
<name>A0A7X0H8A3_9BACT</name>
<keyword evidence="3" id="KW-1185">Reference proteome</keyword>
<proteinExistence type="predicted"/>
<organism evidence="2 3">
    <name type="scientific">Algisphaera agarilytica</name>
    <dbReference type="NCBI Taxonomy" id="1385975"/>
    <lineage>
        <taxon>Bacteria</taxon>
        <taxon>Pseudomonadati</taxon>
        <taxon>Planctomycetota</taxon>
        <taxon>Phycisphaerae</taxon>
        <taxon>Phycisphaerales</taxon>
        <taxon>Phycisphaeraceae</taxon>
        <taxon>Algisphaera</taxon>
    </lineage>
</organism>
<dbReference type="AlphaFoldDB" id="A0A7X0H8A3"/>
<feature type="compositionally biased region" description="Basic and acidic residues" evidence="1">
    <location>
        <begin position="56"/>
        <end position="73"/>
    </location>
</feature>
<gene>
    <name evidence="2" type="ORF">HNQ40_002941</name>
</gene>
<protein>
    <submittedName>
        <fullName evidence="2">Uncharacterized protein</fullName>
    </submittedName>
</protein>
<evidence type="ECO:0000256" key="1">
    <source>
        <dbReference type="SAM" id="MobiDB-lite"/>
    </source>
</evidence>
<dbReference type="EMBL" id="JACHGY010000001">
    <property type="protein sequence ID" value="MBB6431135.1"/>
    <property type="molecule type" value="Genomic_DNA"/>
</dbReference>
<feature type="region of interest" description="Disordered" evidence="1">
    <location>
        <begin position="56"/>
        <end position="79"/>
    </location>
</feature>
<evidence type="ECO:0000313" key="3">
    <source>
        <dbReference type="Proteomes" id="UP000541810"/>
    </source>
</evidence>
<accession>A0A7X0H8A3</accession>